<dbReference type="InterPro" id="IPR017850">
    <property type="entry name" value="Alkaline_phosphatase_core_sf"/>
</dbReference>
<evidence type="ECO:0000313" key="4">
    <source>
        <dbReference type="Proteomes" id="UP000549616"/>
    </source>
</evidence>
<dbReference type="Proteomes" id="UP000549616">
    <property type="component" value="Unassembled WGS sequence"/>
</dbReference>
<protein>
    <submittedName>
        <fullName evidence="3">Phospholipase C</fullName>
    </submittedName>
</protein>
<reference evidence="3 4" key="1">
    <citation type="submission" date="2020-07" db="EMBL/GenBank/DDBJ databases">
        <title>Sequencing the genomes of 1000 actinobacteria strains.</title>
        <authorList>
            <person name="Klenk H.-P."/>
        </authorList>
    </citation>
    <scope>NUCLEOTIDE SEQUENCE [LARGE SCALE GENOMIC DNA]</scope>
    <source>
        <strain evidence="3 4">DSM 104006</strain>
    </source>
</reference>
<gene>
    <name evidence="3" type="ORF">HNR02_005531</name>
</gene>
<dbReference type="Gene3D" id="3.40.720.10">
    <property type="entry name" value="Alkaline Phosphatase, subunit A"/>
    <property type="match status" value="1"/>
</dbReference>
<keyword evidence="2" id="KW-0843">Virulence</keyword>
<dbReference type="InterPro" id="IPR007312">
    <property type="entry name" value="Phosphoesterase"/>
</dbReference>
<proteinExistence type="predicted"/>
<dbReference type="Pfam" id="PF04185">
    <property type="entry name" value="Phosphoesterase"/>
    <property type="match status" value="1"/>
</dbReference>
<dbReference type="AlphaFoldDB" id="A0A853BCN2"/>
<comment type="caution">
    <text evidence="3">The sequence shown here is derived from an EMBL/GenBank/DDBJ whole genome shotgun (WGS) entry which is preliminary data.</text>
</comment>
<keyword evidence="4" id="KW-1185">Reference proteome</keyword>
<accession>A0A853BCN2</accession>
<organism evidence="3 4">
    <name type="scientific">Amycolatopsis endophytica</name>
    <dbReference type="NCBI Taxonomy" id="860233"/>
    <lineage>
        <taxon>Bacteria</taxon>
        <taxon>Bacillati</taxon>
        <taxon>Actinomycetota</taxon>
        <taxon>Actinomycetes</taxon>
        <taxon>Pseudonocardiales</taxon>
        <taxon>Pseudonocardiaceae</taxon>
        <taxon>Amycolatopsis</taxon>
    </lineage>
</organism>
<dbReference type="EMBL" id="JACCFK010000002">
    <property type="protein sequence ID" value="NYI92156.1"/>
    <property type="molecule type" value="Genomic_DNA"/>
</dbReference>
<name>A0A853BCN2_9PSEU</name>
<keyword evidence="1" id="KW-0378">Hydrolase</keyword>
<evidence type="ECO:0000256" key="1">
    <source>
        <dbReference type="ARBA" id="ARBA00022801"/>
    </source>
</evidence>
<dbReference type="GO" id="GO:0016788">
    <property type="term" value="F:hydrolase activity, acting on ester bonds"/>
    <property type="evidence" value="ECO:0007669"/>
    <property type="project" value="InterPro"/>
</dbReference>
<evidence type="ECO:0000313" key="3">
    <source>
        <dbReference type="EMBL" id="NYI92156.1"/>
    </source>
</evidence>
<sequence>MDTSFVRRRRAPLLLGAGALVTAAGVAIAVSTAVGGAQAQPLHLKPAGAMHTATPIKHVVVIFGENISFDHYFGTYPRAANTDGTHFEAARNTPRVNGLSQQLLTDNPNAYDPNRLTHDEALTCDQNHGYGAEQKAFDNGKMDKFVEYTGKDTCTGQPILFGEPGW</sequence>
<evidence type="ECO:0000256" key="2">
    <source>
        <dbReference type="ARBA" id="ARBA00023026"/>
    </source>
</evidence>